<dbReference type="GO" id="GO:0003700">
    <property type="term" value="F:DNA-binding transcription factor activity"/>
    <property type="evidence" value="ECO:0007669"/>
    <property type="project" value="InterPro"/>
</dbReference>
<accession>A0A515EQ65</accession>
<keyword evidence="3" id="KW-0804">Transcription</keyword>
<protein>
    <submittedName>
        <fullName evidence="6">MarR family transcriptional regulator</fullName>
    </submittedName>
</protein>
<sequence>MNAKASKSPTPSSDAGNTPEPITFYQAHSYKPDDSVGYLMRQIITSVGQEVERQFAHTELTNAQWLPLYKMHLGQSNTVASVARSCQMDSGAMTRLLDRLEAKDLCKRSRSEEDRRVVNITLTEAGTQAAQEIPKVLSTVQNAYLAGFSQEEFDTLKSLLRRMLTNAQNFGTTDAPNSHAE</sequence>
<name>A0A515EQ65_9BURK</name>
<feature type="region of interest" description="Disordered" evidence="4">
    <location>
        <begin position="1"/>
        <end position="21"/>
    </location>
</feature>
<reference evidence="7" key="1">
    <citation type="submission" date="2019-02" db="EMBL/GenBank/DDBJ databases">
        <title>Complete genome sequence of Rhodoferax sp. Gr-4.</title>
        <authorList>
            <person name="Jin L."/>
        </authorList>
    </citation>
    <scope>NUCLEOTIDE SEQUENCE [LARGE SCALE GENOMIC DNA]</scope>
    <source>
        <strain evidence="7">Gr-4</strain>
    </source>
</reference>
<dbReference type="InterPro" id="IPR000835">
    <property type="entry name" value="HTH_MarR-typ"/>
</dbReference>
<dbReference type="InterPro" id="IPR023187">
    <property type="entry name" value="Tscrpt_reg_MarR-type_CS"/>
</dbReference>
<dbReference type="PRINTS" id="PR00598">
    <property type="entry name" value="HTHMARR"/>
</dbReference>
<gene>
    <name evidence="6" type="ORF">EXZ61_11780</name>
</gene>
<proteinExistence type="predicted"/>
<dbReference type="PANTHER" id="PTHR42756">
    <property type="entry name" value="TRANSCRIPTIONAL REGULATOR, MARR"/>
    <property type="match status" value="1"/>
</dbReference>
<dbReference type="InterPro" id="IPR036388">
    <property type="entry name" value="WH-like_DNA-bd_sf"/>
</dbReference>
<keyword evidence="1" id="KW-0805">Transcription regulation</keyword>
<dbReference type="RefSeq" id="WP_142811956.1">
    <property type="nucleotide sequence ID" value="NZ_CP036282.1"/>
</dbReference>
<evidence type="ECO:0000313" key="6">
    <source>
        <dbReference type="EMBL" id="QDL54797.1"/>
    </source>
</evidence>
<dbReference type="GO" id="GO:0003677">
    <property type="term" value="F:DNA binding"/>
    <property type="evidence" value="ECO:0007669"/>
    <property type="project" value="UniProtKB-KW"/>
</dbReference>
<feature type="domain" description="HTH marR-type" evidence="5">
    <location>
        <begin position="33"/>
        <end position="165"/>
    </location>
</feature>
<evidence type="ECO:0000256" key="3">
    <source>
        <dbReference type="ARBA" id="ARBA00023163"/>
    </source>
</evidence>
<dbReference type="AlphaFoldDB" id="A0A515EQ65"/>
<reference evidence="7" key="2">
    <citation type="journal article" date="2020" name="Int. J. Syst. Evol. Microbiol.">
        <title>Genomic insights into a novel species Rhodoferax aquaticus sp. nov., isolated from freshwater.</title>
        <authorList>
            <person name="Li T."/>
            <person name="Zhuo Y."/>
            <person name="Jin C.Z."/>
            <person name="Wu X."/>
            <person name="Ko S.R."/>
            <person name="Jin F.J."/>
            <person name="Ahn C.Y."/>
            <person name="Oh H.M."/>
            <person name="Lee H.G."/>
            <person name="Jin L."/>
        </authorList>
    </citation>
    <scope>NUCLEOTIDE SEQUENCE [LARGE SCALE GENOMIC DNA]</scope>
    <source>
        <strain evidence="7">Gr-4</strain>
    </source>
</reference>
<keyword evidence="2" id="KW-0238">DNA-binding</keyword>
<evidence type="ECO:0000256" key="1">
    <source>
        <dbReference type="ARBA" id="ARBA00023015"/>
    </source>
</evidence>
<evidence type="ECO:0000256" key="4">
    <source>
        <dbReference type="SAM" id="MobiDB-lite"/>
    </source>
</evidence>
<dbReference type="Gene3D" id="1.10.10.10">
    <property type="entry name" value="Winged helix-like DNA-binding domain superfamily/Winged helix DNA-binding domain"/>
    <property type="match status" value="1"/>
</dbReference>
<feature type="compositionally biased region" description="Polar residues" evidence="4">
    <location>
        <begin position="1"/>
        <end position="16"/>
    </location>
</feature>
<evidence type="ECO:0000259" key="5">
    <source>
        <dbReference type="PROSITE" id="PS50995"/>
    </source>
</evidence>
<dbReference type="EMBL" id="CP036282">
    <property type="protein sequence ID" value="QDL54797.1"/>
    <property type="molecule type" value="Genomic_DNA"/>
</dbReference>
<dbReference type="InterPro" id="IPR036390">
    <property type="entry name" value="WH_DNA-bd_sf"/>
</dbReference>
<evidence type="ECO:0000256" key="2">
    <source>
        <dbReference type="ARBA" id="ARBA00023125"/>
    </source>
</evidence>
<dbReference type="Pfam" id="PF01047">
    <property type="entry name" value="MarR"/>
    <property type="match status" value="1"/>
</dbReference>
<dbReference type="PANTHER" id="PTHR42756:SF1">
    <property type="entry name" value="TRANSCRIPTIONAL REPRESSOR OF EMRAB OPERON"/>
    <property type="match status" value="1"/>
</dbReference>
<dbReference type="PROSITE" id="PS50995">
    <property type="entry name" value="HTH_MARR_2"/>
    <property type="match status" value="1"/>
</dbReference>
<dbReference type="Proteomes" id="UP000317365">
    <property type="component" value="Chromosome"/>
</dbReference>
<dbReference type="PROSITE" id="PS01117">
    <property type="entry name" value="HTH_MARR_1"/>
    <property type="match status" value="1"/>
</dbReference>
<evidence type="ECO:0000313" key="7">
    <source>
        <dbReference type="Proteomes" id="UP000317365"/>
    </source>
</evidence>
<keyword evidence="7" id="KW-1185">Reference proteome</keyword>
<dbReference type="KEGG" id="rhg:EXZ61_11780"/>
<organism evidence="6 7">
    <name type="scientific">Rhodoferax aquaticus</name>
    <dbReference type="NCBI Taxonomy" id="2527691"/>
    <lineage>
        <taxon>Bacteria</taxon>
        <taxon>Pseudomonadati</taxon>
        <taxon>Pseudomonadota</taxon>
        <taxon>Betaproteobacteria</taxon>
        <taxon>Burkholderiales</taxon>
        <taxon>Comamonadaceae</taxon>
        <taxon>Rhodoferax</taxon>
    </lineage>
</organism>
<dbReference type="SUPFAM" id="SSF46785">
    <property type="entry name" value="Winged helix' DNA-binding domain"/>
    <property type="match status" value="1"/>
</dbReference>
<dbReference type="SMART" id="SM00347">
    <property type="entry name" value="HTH_MARR"/>
    <property type="match status" value="1"/>
</dbReference>